<dbReference type="Proteomes" id="UP001345013">
    <property type="component" value="Unassembled WGS sequence"/>
</dbReference>
<evidence type="ECO:0000313" key="4">
    <source>
        <dbReference type="Proteomes" id="UP001345013"/>
    </source>
</evidence>
<feature type="transmembrane region" description="Helical" evidence="2">
    <location>
        <begin position="175"/>
        <end position="193"/>
    </location>
</feature>
<organism evidence="3 4">
    <name type="scientific">Lithohypha guttulata</name>
    <dbReference type="NCBI Taxonomy" id="1690604"/>
    <lineage>
        <taxon>Eukaryota</taxon>
        <taxon>Fungi</taxon>
        <taxon>Dikarya</taxon>
        <taxon>Ascomycota</taxon>
        <taxon>Pezizomycotina</taxon>
        <taxon>Eurotiomycetes</taxon>
        <taxon>Chaetothyriomycetidae</taxon>
        <taxon>Chaetothyriales</taxon>
        <taxon>Trichomeriaceae</taxon>
        <taxon>Lithohypha</taxon>
    </lineage>
</organism>
<accession>A0ABR0K747</accession>
<sequence>MVSLWGTKKNGGDEQEQDEDGQRPNTSSSSTRSRDPPRQSEDTNERSSLLPQQQQRQRRGPEYLSPDDPAVSPYNLWSVRFLRAFELIFLVITFLWWVLLLVSIFVSPPKFNSRGSGFFDFAFTTLTVGNLLVGLIFFAVPSSAMSILSMATSVLLLIDMIIILAVPQIRVEEGWVGIASVVWAALIGFYNVLTNRTVKWGKAEEEERLTGRQETRRTLKEWLAIMVATVIMVVFVIIVVLMTGTLVLRSRDATVQPMGEKFLVDGDKYAVHVACVGDQTYNEDGSPKPTVLLEGGYMPVEHTFEDWVYDARQNGTIDRYCWWDRPGIAFSENAPSPHSGGMAANALSEALAIKGEEGPFILVGAGIGGIYSRIFSARNVRNIVGIMQIDALHEDLLHRVSNPGHGFILWGRGVISPLGLDRLAGTLFKGRKKEDRVYGKTSYQGGKFIKNKLQENLVADSLTKSEVHSARNIQQPDVPLVVISSGRHMKTDSEWEKKQEDLTKITDNLLAWEVVGKAPSEEVWRVKEGRDALEHWLGKLYNYGMKPKSQEQE</sequence>
<feature type="transmembrane region" description="Helical" evidence="2">
    <location>
        <begin position="87"/>
        <end position="106"/>
    </location>
</feature>
<dbReference type="InterPro" id="IPR019431">
    <property type="entry name" value="DUF2417"/>
</dbReference>
<dbReference type="InterPro" id="IPR029058">
    <property type="entry name" value="AB_hydrolase_fold"/>
</dbReference>
<feature type="transmembrane region" description="Helical" evidence="2">
    <location>
        <begin position="222"/>
        <end position="248"/>
    </location>
</feature>
<evidence type="ECO:0000256" key="1">
    <source>
        <dbReference type="SAM" id="MobiDB-lite"/>
    </source>
</evidence>
<gene>
    <name evidence="3" type="ORF">LTR24_006079</name>
</gene>
<keyword evidence="2" id="KW-0812">Transmembrane</keyword>
<keyword evidence="4" id="KW-1185">Reference proteome</keyword>
<feature type="region of interest" description="Disordered" evidence="1">
    <location>
        <begin position="1"/>
        <end position="66"/>
    </location>
</feature>
<evidence type="ECO:0000256" key="2">
    <source>
        <dbReference type="SAM" id="Phobius"/>
    </source>
</evidence>
<proteinExistence type="predicted"/>
<keyword evidence="2" id="KW-0472">Membrane</keyword>
<name>A0ABR0K747_9EURO</name>
<feature type="transmembrane region" description="Helical" evidence="2">
    <location>
        <begin position="147"/>
        <end position="169"/>
    </location>
</feature>
<dbReference type="Pfam" id="PF10329">
    <property type="entry name" value="DUF2417"/>
    <property type="match status" value="1"/>
</dbReference>
<comment type="caution">
    <text evidence="3">The sequence shown here is derived from an EMBL/GenBank/DDBJ whole genome shotgun (WGS) entry which is preliminary data.</text>
</comment>
<feature type="compositionally biased region" description="Basic and acidic residues" evidence="1">
    <location>
        <begin position="32"/>
        <end position="45"/>
    </location>
</feature>
<feature type="transmembrane region" description="Helical" evidence="2">
    <location>
        <begin position="118"/>
        <end position="140"/>
    </location>
</feature>
<dbReference type="SUPFAM" id="SSF53474">
    <property type="entry name" value="alpha/beta-Hydrolases"/>
    <property type="match status" value="1"/>
</dbReference>
<evidence type="ECO:0000313" key="3">
    <source>
        <dbReference type="EMBL" id="KAK5089618.1"/>
    </source>
</evidence>
<evidence type="ECO:0008006" key="5">
    <source>
        <dbReference type="Google" id="ProtNLM"/>
    </source>
</evidence>
<dbReference type="Gene3D" id="3.40.50.1820">
    <property type="entry name" value="alpha/beta hydrolase"/>
    <property type="match status" value="1"/>
</dbReference>
<reference evidence="3 4" key="1">
    <citation type="submission" date="2023-08" db="EMBL/GenBank/DDBJ databases">
        <title>Black Yeasts Isolated from many extreme environments.</title>
        <authorList>
            <person name="Coleine C."/>
            <person name="Stajich J.E."/>
            <person name="Selbmann L."/>
        </authorList>
    </citation>
    <scope>NUCLEOTIDE SEQUENCE [LARGE SCALE GENOMIC DNA]</scope>
    <source>
        <strain evidence="3 4">CCFEE 5885</strain>
    </source>
</reference>
<dbReference type="EMBL" id="JAVRRG010000074">
    <property type="protein sequence ID" value="KAK5089618.1"/>
    <property type="molecule type" value="Genomic_DNA"/>
</dbReference>
<protein>
    <recommendedName>
        <fullName evidence="5">Integral membrane protein</fullName>
    </recommendedName>
</protein>
<keyword evidence="2" id="KW-1133">Transmembrane helix</keyword>